<dbReference type="EMBL" id="MN739748">
    <property type="protein sequence ID" value="QHT24749.1"/>
    <property type="molecule type" value="Genomic_DNA"/>
</dbReference>
<reference evidence="2" key="1">
    <citation type="journal article" date="2020" name="Nature">
        <title>Giant virus diversity and host interactions through global metagenomics.</title>
        <authorList>
            <person name="Schulz F."/>
            <person name="Roux S."/>
            <person name="Paez-Espino D."/>
            <person name="Jungbluth S."/>
            <person name="Walsh D.A."/>
            <person name="Denef V.J."/>
            <person name="McMahon K.D."/>
            <person name="Konstantinidis K.T."/>
            <person name="Eloe-Fadrosh E.A."/>
            <person name="Kyrpides N.C."/>
            <person name="Woyke T."/>
        </authorList>
    </citation>
    <scope>NUCLEOTIDE SEQUENCE</scope>
    <source>
        <strain evidence="2">GVMAG-M-3300023179-150</strain>
    </source>
</reference>
<organism evidence="2">
    <name type="scientific">viral metagenome</name>
    <dbReference type="NCBI Taxonomy" id="1070528"/>
    <lineage>
        <taxon>unclassified sequences</taxon>
        <taxon>metagenomes</taxon>
        <taxon>organismal metagenomes</taxon>
    </lineage>
</organism>
<dbReference type="AlphaFoldDB" id="A0A6C0E914"/>
<dbReference type="Gene3D" id="3.90.550.10">
    <property type="entry name" value="Spore Coat Polysaccharide Biosynthesis Protein SpsA, Chain A"/>
    <property type="match status" value="1"/>
</dbReference>
<evidence type="ECO:0000259" key="1">
    <source>
        <dbReference type="Pfam" id="PF00535"/>
    </source>
</evidence>
<dbReference type="InterPro" id="IPR001173">
    <property type="entry name" value="Glyco_trans_2-like"/>
</dbReference>
<protein>
    <recommendedName>
        <fullName evidence="1">Glycosyltransferase 2-like domain-containing protein</fullName>
    </recommendedName>
</protein>
<name>A0A6C0E914_9ZZZZ</name>
<sequence>MSSNNLLTVIITASFIPTHPSIKIIQDTIESLQLINIPPDTKVFLAHDYSENINYIKYFENLHEYIKSFPNIEIITRQDHGHLTGNIRNALQHVTSKYILVIQHDLPFIREFDIQKIIYDIEENNNIKHVRFNKRDNIKAGFDSINNLFGLQEKRTNYTYTRTPGWSDQNHLCLKSYYTDIIMKECRNGNFMENKLQGKIKDENTHKKYGTYLFGELNHPQVIKHTDGRRSNCDNI</sequence>
<dbReference type="Pfam" id="PF00535">
    <property type="entry name" value="Glycos_transf_2"/>
    <property type="match status" value="1"/>
</dbReference>
<dbReference type="SUPFAM" id="SSF53448">
    <property type="entry name" value="Nucleotide-diphospho-sugar transferases"/>
    <property type="match status" value="1"/>
</dbReference>
<feature type="domain" description="Glycosyltransferase 2-like" evidence="1">
    <location>
        <begin position="15"/>
        <end position="176"/>
    </location>
</feature>
<evidence type="ECO:0000313" key="2">
    <source>
        <dbReference type="EMBL" id="QHT24749.1"/>
    </source>
</evidence>
<proteinExistence type="predicted"/>
<dbReference type="InterPro" id="IPR029044">
    <property type="entry name" value="Nucleotide-diphossugar_trans"/>
</dbReference>
<accession>A0A6C0E914</accession>